<evidence type="ECO:0000313" key="2">
    <source>
        <dbReference type="Proteomes" id="UP000499080"/>
    </source>
</evidence>
<proteinExistence type="predicted"/>
<dbReference type="PANTHER" id="PTHR46060:SF1">
    <property type="entry name" value="MARINER MOS1 TRANSPOSASE-LIKE PROTEIN"/>
    <property type="match status" value="1"/>
</dbReference>
<sequence length="184" mass="20945">MLADVHKTKRLGSVLTLLTRYSEEGNEFLHKIVTSDETWVSHVTPESKQQSMEWKRSNQQRCQHAKSCALYSGTDRSFCLLSSFPEVKPSMRYDTAKHFENCGVQFKTKGEGCSVKALCCFMTTHVPILLVSLKTLFKIQLGAVRSPPYSPDLAHSDFHLFLNFKRDFGGRRFDSDDDAENSVQ</sequence>
<dbReference type="AlphaFoldDB" id="A0A4Y2UCN6"/>
<dbReference type="Gene3D" id="3.30.420.10">
    <property type="entry name" value="Ribonuclease H-like superfamily/Ribonuclease H"/>
    <property type="match status" value="2"/>
</dbReference>
<dbReference type="InterPro" id="IPR036397">
    <property type="entry name" value="RNaseH_sf"/>
</dbReference>
<dbReference type="PANTHER" id="PTHR46060">
    <property type="entry name" value="MARINER MOS1 TRANSPOSASE-LIKE PROTEIN"/>
    <property type="match status" value="1"/>
</dbReference>
<dbReference type="GO" id="GO:0003676">
    <property type="term" value="F:nucleic acid binding"/>
    <property type="evidence" value="ECO:0007669"/>
    <property type="project" value="InterPro"/>
</dbReference>
<dbReference type="Proteomes" id="UP000499080">
    <property type="component" value="Unassembled WGS sequence"/>
</dbReference>
<gene>
    <name evidence="1" type="ORF">AVEN_116318_1</name>
</gene>
<evidence type="ECO:0008006" key="3">
    <source>
        <dbReference type="Google" id="ProtNLM"/>
    </source>
</evidence>
<protein>
    <recommendedName>
        <fullName evidence="3">Mariner Mos1 transposase</fullName>
    </recommendedName>
</protein>
<dbReference type="OrthoDB" id="6433738at2759"/>
<name>A0A4Y2UCN6_ARAVE</name>
<dbReference type="EMBL" id="BGPR01035450">
    <property type="protein sequence ID" value="GBO10293.1"/>
    <property type="molecule type" value="Genomic_DNA"/>
</dbReference>
<reference evidence="1 2" key="1">
    <citation type="journal article" date="2019" name="Sci. Rep.">
        <title>Orb-weaving spider Araneus ventricosus genome elucidates the spidroin gene catalogue.</title>
        <authorList>
            <person name="Kono N."/>
            <person name="Nakamura H."/>
            <person name="Ohtoshi R."/>
            <person name="Moran D.A.P."/>
            <person name="Shinohara A."/>
            <person name="Yoshida Y."/>
            <person name="Fujiwara M."/>
            <person name="Mori M."/>
            <person name="Tomita M."/>
            <person name="Arakawa K."/>
        </authorList>
    </citation>
    <scope>NUCLEOTIDE SEQUENCE [LARGE SCALE GENOMIC DNA]</scope>
</reference>
<organism evidence="1 2">
    <name type="scientific">Araneus ventricosus</name>
    <name type="common">Orbweaver spider</name>
    <name type="synonym">Epeira ventricosa</name>
    <dbReference type="NCBI Taxonomy" id="182803"/>
    <lineage>
        <taxon>Eukaryota</taxon>
        <taxon>Metazoa</taxon>
        <taxon>Ecdysozoa</taxon>
        <taxon>Arthropoda</taxon>
        <taxon>Chelicerata</taxon>
        <taxon>Arachnida</taxon>
        <taxon>Araneae</taxon>
        <taxon>Araneomorphae</taxon>
        <taxon>Entelegynae</taxon>
        <taxon>Araneoidea</taxon>
        <taxon>Araneidae</taxon>
        <taxon>Araneus</taxon>
    </lineage>
</organism>
<keyword evidence="2" id="KW-1185">Reference proteome</keyword>
<comment type="caution">
    <text evidence="1">The sequence shown here is derived from an EMBL/GenBank/DDBJ whole genome shotgun (WGS) entry which is preliminary data.</text>
</comment>
<dbReference type="InterPro" id="IPR052709">
    <property type="entry name" value="Transposase-MT_Hybrid"/>
</dbReference>
<accession>A0A4Y2UCN6</accession>
<evidence type="ECO:0000313" key="1">
    <source>
        <dbReference type="EMBL" id="GBO10293.1"/>
    </source>
</evidence>